<dbReference type="GO" id="GO:0015369">
    <property type="term" value="F:calcium:proton antiporter activity"/>
    <property type="evidence" value="ECO:0007669"/>
    <property type="project" value="TreeGrafter"/>
</dbReference>
<proteinExistence type="inferred from homology"/>
<dbReference type="PANTHER" id="PTHR31503:SF20">
    <property type="entry name" value="CA(2+)_H(+) EXCHANGER, PUTATIVE (EUROFUNG)-RELATED"/>
    <property type="match status" value="1"/>
</dbReference>
<gene>
    <name evidence="11" type="ORF">CSAL01_08991</name>
</gene>
<dbReference type="InterPro" id="IPR044880">
    <property type="entry name" value="NCX_ion-bd_dom_sf"/>
</dbReference>
<feature type="transmembrane region" description="Helical" evidence="9">
    <location>
        <begin position="491"/>
        <end position="516"/>
    </location>
</feature>
<dbReference type="PANTHER" id="PTHR31503">
    <property type="entry name" value="VACUOLAR CALCIUM ION TRANSPORTER"/>
    <property type="match status" value="1"/>
</dbReference>
<evidence type="ECO:0000259" key="10">
    <source>
        <dbReference type="Pfam" id="PF01699"/>
    </source>
</evidence>
<name>A0A135URH5_9PEZI</name>
<dbReference type="InterPro" id="IPR004713">
    <property type="entry name" value="CaH_exchang"/>
</dbReference>
<dbReference type="Pfam" id="PF01699">
    <property type="entry name" value="Na_Ca_ex"/>
    <property type="match status" value="2"/>
</dbReference>
<feature type="transmembrane region" description="Helical" evidence="9">
    <location>
        <begin position="169"/>
        <end position="186"/>
    </location>
</feature>
<protein>
    <submittedName>
        <fullName evidence="11">Calcium/proton exchanger</fullName>
    </submittedName>
</protein>
<dbReference type="OrthoDB" id="1699231at2759"/>
<evidence type="ECO:0000256" key="8">
    <source>
        <dbReference type="SAM" id="MobiDB-lite"/>
    </source>
</evidence>
<dbReference type="Proteomes" id="UP000070121">
    <property type="component" value="Unassembled WGS sequence"/>
</dbReference>
<keyword evidence="6" id="KW-0406">Ion transport</keyword>
<feature type="transmembrane region" description="Helical" evidence="9">
    <location>
        <begin position="552"/>
        <end position="572"/>
    </location>
</feature>
<accession>A0A135URH5</accession>
<feature type="compositionally biased region" description="Basic and acidic residues" evidence="8">
    <location>
        <begin position="61"/>
        <end position="93"/>
    </location>
</feature>
<organism evidence="11 12">
    <name type="scientific">Colletotrichum salicis</name>
    <dbReference type="NCBI Taxonomy" id="1209931"/>
    <lineage>
        <taxon>Eukaryota</taxon>
        <taxon>Fungi</taxon>
        <taxon>Dikarya</taxon>
        <taxon>Ascomycota</taxon>
        <taxon>Pezizomycotina</taxon>
        <taxon>Sordariomycetes</taxon>
        <taxon>Hypocreomycetidae</taxon>
        <taxon>Glomerellales</taxon>
        <taxon>Glomerellaceae</taxon>
        <taxon>Colletotrichum</taxon>
        <taxon>Colletotrichum acutatum species complex</taxon>
    </lineage>
</organism>
<dbReference type="Gene3D" id="1.20.1420.30">
    <property type="entry name" value="NCX, central ion-binding region"/>
    <property type="match status" value="2"/>
</dbReference>
<comment type="similarity">
    <text evidence="2">Belongs to the Ca(2+):cation antiporter (CaCA) (TC 2.A.19) family.</text>
</comment>
<feature type="region of interest" description="Disordered" evidence="8">
    <location>
        <begin position="61"/>
        <end position="146"/>
    </location>
</feature>
<comment type="subcellular location">
    <subcellularLocation>
        <location evidence="1">Endomembrane system</location>
        <topology evidence="1">Multi-pass membrane protein</topology>
    </subcellularLocation>
</comment>
<feature type="transmembrane region" description="Helical" evidence="9">
    <location>
        <begin position="224"/>
        <end position="245"/>
    </location>
</feature>
<feature type="transmembrane region" description="Helical" evidence="9">
    <location>
        <begin position="288"/>
        <end position="310"/>
    </location>
</feature>
<feature type="domain" description="Sodium/calcium exchanger membrane region" evidence="10">
    <location>
        <begin position="192"/>
        <end position="345"/>
    </location>
</feature>
<keyword evidence="3" id="KW-0813">Transport</keyword>
<evidence type="ECO:0000256" key="3">
    <source>
        <dbReference type="ARBA" id="ARBA00022448"/>
    </source>
</evidence>
<keyword evidence="12" id="KW-1185">Reference proteome</keyword>
<feature type="compositionally biased region" description="Basic and acidic residues" evidence="8">
    <location>
        <begin position="105"/>
        <end position="120"/>
    </location>
</feature>
<feature type="transmembrane region" description="Helical" evidence="9">
    <location>
        <begin position="192"/>
        <end position="212"/>
    </location>
</feature>
<feature type="transmembrane region" description="Helical" evidence="9">
    <location>
        <begin position="423"/>
        <end position="445"/>
    </location>
</feature>
<evidence type="ECO:0000256" key="9">
    <source>
        <dbReference type="SAM" id="Phobius"/>
    </source>
</evidence>
<sequence length="579" mass="62694">MPSLIGSVNHFDIKRKAHGLSRRSQEQTWNPFRHVSWETHPSKRSTWDGANLEAQREVLAEERETDEAIHHVQSEPAPRDSETVRNSLGKETRSGTGSGSGDTMFENKPEEGGVRNRKTEASPGEDLPQEDEEERPKAKKQKSGLIRHVQPKTPFTVANQLQRTLLSSYINILILAAPAGIAISYVSSINKIAVFVVNFIAIIPLAAMLGFATEEIALRTGETLGGLLNATFGNAVELIVAILALAEGKVLIVQTSLIGSILSNLLLVMGFCFFFGGINRPEQHFNTTVAQTAASLLALAVASVIVPTVFDKNDGTDNNVHVAALSRGTAVILLIIYASYLFFQLKTHNSIFNEESQKVAAKPWSRGGLKEGALARGLAGTGARMAQTGVRGHDENERQELSRMMMQRHEEDDEEEEEPQLHFLVAVGTLVGATVLIAFCAEAMVSSIDYVTKQGGISEEFVGLILLPIVGNAAEHATAVTVAIKDKMDLAIGVAVGSSMQVALFLIPLLIIIGWGMGNDAMTLSFDLFQVAVLFVAVLLVNYLIADGKSHWLEGLQLICLYAIIATCSWWYPATGVAG</sequence>
<evidence type="ECO:0000256" key="2">
    <source>
        <dbReference type="ARBA" id="ARBA00008170"/>
    </source>
</evidence>
<comment type="caution">
    <text evidence="11">The sequence shown here is derived from an EMBL/GenBank/DDBJ whole genome shotgun (WGS) entry which is preliminary data.</text>
</comment>
<dbReference type="EMBL" id="JFFI01001134">
    <property type="protein sequence ID" value="KXH62983.1"/>
    <property type="molecule type" value="Genomic_DNA"/>
</dbReference>
<dbReference type="GO" id="GO:0000329">
    <property type="term" value="C:fungal-type vacuole membrane"/>
    <property type="evidence" value="ECO:0007669"/>
    <property type="project" value="TreeGrafter"/>
</dbReference>
<evidence type="ECO:0000313" key="11">
    <source>
        <dbReference type="EMBL" id="KXH62983.1"/>
    </source>
</evidence>
<dbReference type="STRING" id="1209931.A0A135URH5"/>
<dbReference type="GO" id="GO:0006874">
    <property type="term" value="P:intracellular calcium ion homeostasis"/>
    <property type="evidence" value="ECO:0007669"/>
    <property type="project" value="TreeGrafter"/>
</dbReference>
<keyword evidence="4 9" id="KW-0812">Transmembrane</keyword>
<dbReference type="FunFam" id="1.20.1420.30:FF:000011">
    <property type="entry name" value="Vacuolar calcium ion transporter"/>
    <property type="match status" value="1"/>
</dbReference>
<evidence type="ECO:0000256" key="5">
    <source>
        <dbReference type="ARBA" id="ARBA00022989"/>
    </source>
</evidence>
<keyword evidence="7 9" id="KW-0472">Membrane</keyword>
<evidence type="ECO:0000256" key="4">
    <source>
        <dbReference type="ARBA" id="ARBA00022692"/>
    </source>
</evidence>
<reference evidence="11 12" key="1">
    <citation type="submission" date="2014-02" db="EMBL/GenBank/DDBJ databases">
        <title>The genome sequence of Colletotrichum salicis CBS 607.94.</title>
        <authorList>
            <person name="Baroncelli R."/>
            <person name="Thon M.R."/>
        </authorList>
    </citation>
    <scope>NUCLEOTIDE SEQUENCE [LARGE SCALE GENOMIC DNA]</scope>
    <source>
        <strain evidence="11 12">CBS 607.94</strain>
    </source>
</reference>
<dbReference type="InterPro" id="IPR004837">
    <property type="entry name" value="NaCa_Exmemb"/>
</dbReference>
<dbReference type="GO" id="GO:0012505">
    <property type="term" value="C:endomembrane system"/>
    <property type="evidence" value="ECO:0007669"/>
    <property type="project" value="UniProtKB-SubCell"/>
</dbReference>
<evidence type="ECO:0000256" key="6">
    <source>
        <dbReference type="ARBA" id="ARBA00023065"/>
    </source>
</evidence>
<evidence type="ECO:0000256" key="1">
    <source>
        <dbReference type="ARBA" id="ARBA00004127"/>
    </source>
</evidence>
<feature type="domain" description="Sodium/calcium exchanger membrane region" evidence="10">
    <location>
        <begin position="426"/>
        <end position="570"/>
    </location>
</feature>
<evidence type="ECO:0000256" key="7">
    <source>
        <dbReference type="ARBA" id="ARBA00023136"/>
    </source>
</evidence>
<feature type="transmembrane region" description="Helical" evidence="9">
    <location>
        <begin position="322"/>
        <end position="343"/>
    </location>
</feature>
<feature type="transmembrane region" description="Helical" evidence="9">
    <location>
        <begin position="528"/>
        <end position="545"/>
    </location>
</feature>
<feature type="transmembrane region" description="Helical" evidence="9">
    <location>
        <begin position="251"/>
        <end position="276"/>
    </location>
</feature>
<keyword evidence="5 9" id="KW-1133">Transmembrane helix</keyword>
<dbReference type="AlphaFoldDB" id="A0A135URH5"/>
<evidence type="ECO:0000313" key="12">
    <source>
        <dbReference type="Proteomes" id="UP000070121"/>
    </source>
</evidence>